<reference evidence="4" key="1">
    <citation type="submission" date="2011-07" db="EMBL/GenBank/DDBJ databases">
        <authorList>
            <consortium name="Caenorhabditis brenneri Sequencing and Analysis Consortium"/>
            <person name="Wilson R.K."/>
        </authorList>
    </citation>
    <scope>NUCLEOTIDE SEQUENCE [LARGE SCALE GENOMIC DNA]</scope>
    <source>
        <strain evidence="4">PB2801</strain>
    </source>
</reference>
<gene>
    <name evidence="3" type="ORF">CAEBREN_09074</name>
</gene>
<keyword evidence="2" id="KW-0812">Transmembrane</keyword>
<protein>
    <submittedName>
        <fullName evidence="3">Uncharacterized protein</fullName>
    </submittedName>
</protein>
<keyword evidence="4" id="KW-1185">Reference proteome</keyword>
<organism evidence="4">
    <name type="scientific">Caenorhabditis brenneri</name>
    <name type="common">Nematode worm</name>
    <dbReference type="NCBI Taxonomy" id="135651"/>
    <lineage>
        <taxon>Eukaryota</taxon>
        <taxon>Metazoa</taxon>
        <taxon>Ecdysozoa</taxon>
        <taxon>Nematoda</taxon>
        <taxon>Chromadorea</taxon>
        <taxon>Rhabditida</taxon>
        <taxon>Rhabditina</taxon>
        <taxon>Rhabditomorpha</taxon>
        <taxon>Rhabditoidea</taxon>
        <taxon>Rhabditidae</taxon>
        <taxon>Peloderinae</taxon>
        <taxon>Caenorhabditis</taxon>
    </lineage>
</organism>
<dbReference type="HOGENOM" id="CLU_839994_0_0_1"/>
<feature type="transmembrane region" description="Helical" evidence="2">
    <location>
        <begin position="170"/>
        <end position="187"/>
    </location>
</feature>
<feature type="transmembrane region" description="Helical" evidence="2">
    <location>
        <begin position="286"/>
        <end position="311"/>
    </location>
</feature>
<evidence type="ECO:0000256" key="1">
    <source>
        <dbReference type="SAM" id="MobiDB-lite"/>
    </source>
</evidence>
<dbReference type="AlphaFoldDB" id="G0ME41"/>
<sequence>MAVCHCNERVENWQMYDHALTCKMFWCSVHRVHFSVLERHLHHGCEEAVTNGRKWSDRRRSLPQPFSRPIPELIPEPVSEPIRNTTERTSSPSVSHNANRIQQQQVGITRSVNENRRAREETQRTAEPADRRNKLNDFTLSYFSLFLIWIIGFIGTIRDTLKVDRLFMDEIIVGVNVLLAVTMWKGARFQNKHYRDVGTRGGRICHILFQQSARMSFLSTAHSTLFLSVPSLACVVTRNDANRDVRFSLIFCSVTLVLPIVIEFLHRSGLLSSLGNAIAGFAAKTWGRLVIMVLAIRNVFNLLGVVLYLFIGVLRGGVRGVWNQMPALFRR</sequence>
<feature type="transmembrane region" description="Helical" evidence="2">
    <location>
        <begin position="247"/>
        <end position="266"/>
    </location>
</feature>
<name>G0ME41_CAEBE</name>
<feature type="region of interest" description="Disordered" evidence="1">
    <location>
        <begin position="73"/>
        <end position="130"/>
    </location>
</feature>
<dbReference type="InParanoid" id="G0ME41"/>
<feature type="transmembrane region" description="Helical" evidence="2">
    <location>
        <begin position="140"/>
        <end position="158"/>
    </location>
</feature>
<feature type="compositionally biased region" description="Polar residues" evidence="1">
    <location>
        <begin position="82"/>
        <end position="112"/>
    </location>
</feature>
<evidence type="ECO:0000313" key="4">
    <source>
        <dbReference type="Proteomes" id="UP000008068"/>
    </source>
</evidence>
<evidence type="ECO:0000313" key="3">
    <source>
        <dbReference type="EMBL" id="EGT52009.1"/>
    </source>
</evidence>
<accession>G0ME41</accession>
<dbReference type="Proteomes" id="UP000008068">
    <property type="component" value="Unassembled WGS sequence"/>
</dbReference>
<proteinExistence type="predicted"/>
<feature type="compositionally biased region" description="Basic and acidic residues" evidence="1">
    <location>
        <begin position="113"/>
        <end position="130"/>
    </location>
</feature>
<keyword evidence="2" id="KW-0472">Membrane</keyword>
<evidence type="ECO:0000256" key="2">
    <source>
        <dbReference type="SAM" id="Phobius"/>
    </source>
</evidence>
<dbReference type="EMBL" id="GL379791">
    <property type="protein sequence ID" value="EGT52009.1"/>
    <property type="molecule type" value="Genomic_DNA"/>
</dbReference>
<keyword evidence="2" id="KW-1133">Transmembrane helix</keyword>